<dbReference type="Pfam" id="PF08281">
    <property type="entry name" value="Sigma70_r4_2"/>
    <property type="match status" value="1"/>
</dbReference>
<evidence type="ECO:0000259" key="5">
    <source>
        <dbReference type="Pfam" id="PF04542"/>
    </source>
</evidence>
<dbReference type="EMBL" id="CP070608">
    <property type="protein sequence ID" value="QSE98877.1"/>
    <property type="molecule type" value="Genomic_DNA"/>
</dbReference>
<dbReference type="SUPFAM" id="SSF88946">
    <property type="entry name" value="Sigma2 domain of RNA polymerase sigma factors"/>
    <property type="match status" value="1"/>
</dbReference>
<dbReference type="InterPro" id="IPR039425">
    <property type="entry name" value="RNA_pol_sigma-70-like"/>
</dbReference>
<dbReference type="InterPro" id="IPR036388">
    <property type="entry name" value="WH-like_DNA-bd_sf"/>
</dbReference>
<dbReference type="InterPro" id="IPR013249">
    <property type="entry name" value="RNA_pol_sigma70_r4_t2"/>
</dbReference>
<dbReference type="SUPFAM" id="SSF88659">
    <property type="entry name" value="Sigma3 and sigma4 domains of RNA polymerase sigma factors"/>
    <property type="match status" value="1"/>
</dbReference>
<dbReference type="GO" id="GO:0006352">
    <property type="term" value="P:DNA-templated transcription initiation"/>
    <property type="evidence" value="ECO:0007669"/>
    <property type="project" value="InterPro"/>
</dbReference>
<evidence type="ECO:0000313" key="7">
    <source>
        <dbReference type="EMBL" id="QSE98877.1"/>
    </source>
</evidence>
<dbReference type="KEGG" id="fuv:JR347_07290"/>
<sequence>MNQQETFNSWIKDYRALLFKVVRAYTLNNDDANDLFQEIAIQVWKSIPNFRGESAVSTWLYRIAFNTAIRWSKKEKRNSNGKQDIDKSAHLLEYKPDNHDERLDWLYYQIAQMNEIDKSLALLLLDGYSYKEMAEMVGISESNVGVKIYRIKNHLVERSKTYENHGV</sequence>
<dbReference type="InterPro" id="IPR014284">
    <property type="entry name" value="RNA_pol_sigma-70_dom"/>
</dbReference>
<dbReference type="RefSeq" id="WP_205723391.1">
    <property type="nucleotide sequence ID" value="NZ_CP070608.1"/>
</dbReference>
<gene>
    <name evidence="7" type="ORF">JR347_07290</name>
</gene>
<dbReference type="GO" id="GO:0003677">
    <property type="term" value="F:DNA binding"/>
    <property type="evidence" value="ECO:0007669"/>
    <property type="project" value="InterPro"/>
</dbReference>
<comment type="similarity">
    <text evidence="1">Belongs to the sigma-70 factor family. ECF subfamily.</text>
</comment>
<dbReference type="PANTHER" id="PTHR43133">
    <property type="entry name" value="RNA POLYMERASE ECF-TYPE SIGMA FACTO"/>
    <property type="match status" value="1"/>
</dbReference>
<protein>
    <submittedName>
        <fullName evidence="7">RNA polymerase sigma factor</fullName>
    </submittedName>
</protein>
<dbReference type="GO" id="GO:0016987">
    <property type="term" value="F:sigma factor activity"/>
    <property type="evidence" value="ECO:0007669"/>
    <property type="project" value="UniProtKB-KW"/>
</dbReference>
<proteinExistence type="inferred from homology"/>
<dbReference type="PANTHER" id="PTHR43133:SF45">
    <property type="entry name" value="RNA POLYMERASE ECF-TYPE SIGMA FACTOR"/>
    <property type="match status" value="1"/>
</dbReference>
<dbReference type="NCBIfam" id="TIGR02937">
    <property type="entry name" value="sigma70-ECF"/>
    <property type="match status" value="1"/>
</dbReference>
<evidence type="ECO:0000259" key="6">
    <source>
        <dbReference type="Pfam" id="PF08281"/>
    </source>
</evidence>
<dbReference type="Gene3D" id="1.10.10.10">
    <property type="entry name" value="Winged helix-like DNA-binding domain superfamily/Winged helix DNA-binding domain"/>
    <property type="match status" value="1"/>
</dbReference>
<keyword evidence="4" id="KW-0804">Transcription</keyword>
<dbReference type="Pfam" id="PF04542">
    <property type="entry name" value="Sigma70_r2"/>
    <property type="match status" value="1"/>
</dbReference>
<dbReference type="AlphaFoldDB" id="A0A975A2T0"/>
<evidence type="ECO:0000256" key="3">
    <source>
        <dbReference type="ARBA" id="ARBA00023082"/>
    </source>
</evidence>
<organism evidence="7 8">
    <name type="scientific">Fulvivirga lutea</name>
    <dbReference type="NCBI Taxonomy" id="2810512"/>
    <lineage>
        <taxon>Bacteria</taxon>
        <taxon>Pseudomonadati</taxon>
        <taxon>Bacteroidota</taxon>
        <taxon>Cytophagia</taxon>
        <taxon>Cytophagales</taxon>
        <taxon>Fulvivirgaceae</taxon>
        <taxon>Fulvivirga</taxon>
    </lineage>
</organism>
<evidence type="ECO:0000256" key="4">
    <source>
        <dbReference type="ARBA" id="ARBA00023163"/>
    </source>
</evidence>
<keyword evidence="8" id="KW-1185">Reference proteome</keyword>
<name>A0A975A2T0_9BACT</name>
<dbReference type="InterPro" id="IPR013325">
    <property type="entry name" value="RNA_pol_sigma_r2"/>
</dbReference>
<accession>A0A975A2T0</accession>
<evidence type="ECO:0000313" key="8">
    <source>
        <dbReference type="Proteomes" id="UP000662783"/>
    </source>
</evidence>
<reference evidence="7" key="1">
    <citation type="submission" date="2021-02" db="EMBL/GenBank/DDBJ databases">
        <title>Fulvivirga sp. S481 isolated from sea water.</title>
        <authorList>
            <person name="Bae S.S."/>
            <person name="Baek K."/>
        </authorList>
    </citation>
    <scope>NUCLEOTIDE SEQUENCE</scope>
    <source>
        <strain evidence="7">S481</strain>
    </source>
</reference>
<keyword evidence="3" id="KW-0731">Sigma factor</keyword>
<evidence type="ECO:0000256" key="2">
    <source>
        <dbReference type="ARBA" id="ARBA00023015"/>
    </source>
</evidence>
<keyword evidence="2" id="KW-0805">Transcription regulation</keyword>
<feature type="domain" description="RNA polymerase sigma factor 70 region 4 type 2" evidence="6">
    <location>
        <begin position="106"/>
        <end position="155"/>
    </location>
</feature>
<feature type="domain" description="RNA polymerase sigma-70 region 2" evidence="5">
    <location>
        <begin position="11"/>
        <end position="77"/>
    </location>
</feature>
<dbReference type="Proteomes" id="UP000662783">
    <property type="component" value="Chromosome"/>
</dbReference>
<evidence type="ECO:0000256" key="1">
    <source>
        <dbReference type="ARBA" id="ARBA00010641"/>
    </source>
</evidence>
<dbReference type="InterPro" id="IPR007627">
    <property type="entry name" value="RNA_pol_sigma70_r2"/>
</dbReference>
<dbReference type="InterPro" id="IPR013324">
    <property type="entry name" value="RNA_pol_sigma_r3/r4-like"/>
</dbReference>
<dbReference type="Gene3D" id="1.10.1740.10">
    <property type="match status" value="1"/>
</dbReference>